<name>A0A4V2JSH8_9ACTN</name>
<proteinExistence type="predicted"/>
<comment type="caution">
    <text evidence="1">The sequence shown here is derived from an EMBL/GenBank/DDBJ whole genome shotgun (WGS) entry which is preliminary data.</text>
</comment>
<dbReference type="InterPro" id="IPR007061">
    <property type="entry name" value="MST-like"/>
</dbReference>
<dbReference type="Gene3D" id="1.20.120.450">
    <property type="entry name" value="dinb family like domain"/>
    <property type="match status" value="1"/>
</dbReference>
<dbReference type="RefSeq" id="WP_131167938.1">
    <property type="nucleotide sequence ID" value="NZ_SDMQ01000006.1"/>
</dbReference>
<organism evidence="1 2">
    <name type="scientific">Propioniciclava sinopodophylli</name>
    <dbReference type="NCBI Taxonomy" id="1837344"/>
    <lineage>
        <taxon>Bacteria</taxon>
        <taxon>Bacillati</taxon>
        <taxon>Actinomycetota</taxon>
        <taxon>Actinomycetes</taxon>
        <taxon>Propionibacteriales</taxon>
        <taxon>Propionibacteriaceae</taxon>
        <taxon>Propioniciclava</taxon>
    </lineage>
</organism>
<sequence>MTGPDSAAVYRADFEVQVAAFVDEHRQMLLASLDGLREEEARARLVPSKTTLLGLVKHAVFVERVWFGEAVTGQSRAELGIAASPDESFDLAAEDTIESVRASYRDAIALSRTASAGLSGDVVFSGNRRGSLTLRWVLLHVLRELAQHCGHADILREQLLARRNQ</sequence>
<dbReference type="AlphaFoldDB" id="A0A4V2JSH8"/>
<gene>
    <name evidence="1" type="ORF">ET989_07610</name>
</gene>
<keyword evidence="2" id="KW-1185">Reference proteome</keyword>
<dbReference type="SUPFAM" id="SSF109854">
    <property type="entry name" value="DinB/YfiT-like putative metalloenzymes"/>
    <property type="match status" value="1"/>
</dbReference>
<evidence type="ECO:0000313" key="1">
    <source>
        <dbReference type="EMBL" id="TBT85025.1"/>
    </source>
</evidence>
<dbReference type="InterPro" id="IPR034660">
    <property type="entry name" value="DinB/YfiT-like"/>
</dbReference>
<dbReference type="OrthoDB" id="4548523at2"/>
<evidence type="ECO:0000313" key="2">
    <source>
        <dbReference type="Proteomes" id="UP000292373"/>
    </source>
</evidence>
<protein>
    <submittedName>
        <fullName evidence="1">DinB family protein</fullName>
    </submittedName>
</protein>
<dbReference type="Proteomes" id="UP000292373">
    <property type="component" value="Unassembled WGS sequence"/>
</dbReference>
<dbReference type="Pfam" id="PF04978">
    <property type="entry name" value="MST"/>
    <property type="match status" value="1"/>
</dbReference>
<dbReference type="EMBL" id="SDMQ01000006">
    <property type="protein sequence ID" value="TBT85025.1"/>
    <property type="molecule type" value="Genomic_DNA"/>
</dbReference>
<accession>A0A4V2JSH8</accession>
<reference evidence="1 2" key="1">
    <citation type="submission" date="2019-01" db="EMBL/GenBank/DDBJ databases">
        <title>Lactibacter flavus gen. nov., sp. nov., a novel bacterium of the family Propionibacteriaceae isolated from raw milk and dairy products.</title>
        <authorList>
            <person name="Huptas C."/>
            <person name="Wenning M."/>
            <person name="Breitenwieser F."/>
            <person name="Doll E."/>
            <person name="Von Neubeck M."/>
            <person name="Busse H.-J."/>
            <person name="Scherer S."/>
        </authorList>
    </citation>
    <scope>NUCLEOTIDE SEQUENCE [LARGE SCALE GENOMIC DNA]</scope>
    <source>
        <strain evidence="1 2">KCTC 33808</strain>
    </source>
</reference>